<comment type="caution">
    <text evidence="2">The sequence shown here is derived from an EMBL/GenBank/DDBJ whole genome shotgun (WGS) entry which is preliminary data.</text>
</comment>
<feature type="compositionally biased region" description="Polar residues" evidence="1">
    <location>
        <begin position="577"/>
        <end position="587"/>
    </location>
</feature>
<dbReference type="Proteomes" id="UP000054636">
    <property type="component" value="Unassembled WGS sequence"/>
</dbReference>
<name>A0A0W8D437_PHYNI</name>
<feature type="region of interest" description="Disordered" evidence="1">
    <location>
        <begin position="244"/>
        <end position="300"/>
    </location>
</feature>
<sequence>MAASTVFAFFKPNALATNGYAYGSAVLPASDQVDVSVTRISSGRWASLDAFECDRSSDEVKQRAVTKEEALSGIGTYVGSCVCVAKVSPRSPKAWEYGVVTGYTWVQERLAGELFVCFGDESDSVPFNPNELQDLAVPSYALRPCHRAPVADVMGAEMRQRHLVALNNFTGSGSRASRNSSSILRKIDAPDIDESQLIPLFNVAAGKVKFVSIKYALDFSYYNDGKRRAPATVRLGDTIFDEPAAITSGRDETAQSAEDPRVLAGQLSDSDESDGDEDKAPPPAAVGLLQTRKRERDVPNQVDEDLVSLKQLRVSYSGNPSMLRSIDQVIALRESPLSAGSGSGMVSYSGSTYSTSTSSKAQYQPSSLQRVIHGQLVNGTYASMEPQLLLETLQIQHELFAFLPHPAIFRAFYSWDFGLRGLSLMHFAPVAGGSKRISTHNMTNFSKSASLPFAVQPQDLSAVIDALDGLAVIVATVYLPFVRELVDAARKFIVALKTREGFSTVEARIELVYWINERFERVRGFLALCDMSKAQQVHFEFSFAEPSFVRLMQIITEIRMSALQVLPPAQLLSNQAAMASSTSNSRTSRGKAPAQPRPPVPQEVLEALPTMNGQSLCMRFLSNTPCPSRQKGCFTRKRGHFAPATLPSIVFDFISNHYGGLRKDFASITREQSDK</sequence>
<organism evidence="2 3">
    <name type="scientific">Phytophthora nicotianae</name>
    <name type="common">Potato buckeye rot agent</name>
    <name type="synonym">Phytophthora parasitica</name>
    <dbReference type="NCBI Taxonomy" id="4792"/>
    <lineage>
        <taxon>Eukaryota</taxon>
        <taxon>Sar</taxon>
        <taxon>Stramenopiles</taxon>
        <taxon>Oomycota</taxon>
        <taxon>Peronosporomycetes</taxon>
        <taxon>Peronosporales</taxon>
        <taxon>Peronosporaceae</taxon>
        <taxon>Phytophthora</taxon>
    </lineage>
</organism>
<gene>
    <name evidence="2" type="ORF">AM588_10002962</name>
</gene>
<evidence type="ECO:0000313" key="2">
    <source>
        <dbReference type="EMBL" id="KUF91131.1"/>
    </source>
</evidence>
<feature type="region of interest" description="Disordered" evidence="1">
    <location>
        <begin position="577"/>
        <end position="599"/>
    </location>
</feature>
<reference evidence="2 3" key="1">
    <citation type="submission" date="2015-11" db="EMBL/GenBank/DDBJ databases">
        <title>Genomes and virulence difference between two physiological races of Phytophthora nicotianae.</title>
        <authorList>
            <person name="Liu H."/>
            <person name="Ma X."/>
            <person name="Yu H."/>
            <person name="Fang D."/>
            <person name="Li Y."/>
            <person name="Wang X."/>
            <person name="Wang W."/>
            <person name="Dong Y."/>
            <person name="Xiao B."/>
        </authorList>
    </citation>
    <scope>NUCLEOTIDE SEQUENCE [LARGE SCALE GENOMIC DNA]</scope>
    <source>
        <strain evidence="3">race 1</strain>
    </source>
</reference>
<dbReference type="EMBL" id="LNFP01000616">
    <property type="protein sequence ID" value="KUF91131.1"/>
    <property type="molecule type" value="Genomic_DNA"/>
</dbReference>
<evidence type="ECO:0000256" key="1">
    <source>
        <dbReference type="SAM" id="MobiDB-lite"/>
    </source>
</evidence>
<protein>
    <submittedName>
        <fullName evidence="2">Uncharacterized protein</fullName>
    </submittedName>
</protein>
<evidence type="ECO:0000313" key="3">
    <source>
        <dbReference type="Proteomes" id="UP000054636"/>
    </source>
</evidence>
<feature type="compositionally biased region" description="Basic and acidic residues" evidence="1">
    <location>
        <begin position="249"/>
        <end position="261"/>
    </location>
</feature>
<dbReference type="AlphaFoldDB" id="A0A0W8D437"/>
<proteinExistence type="predicted"/>
<accession>A0A0W8D437</accession>